<dbReference type="PANTHER" id="PTHR44068">
    <property type="entry name" value="ZGC:194242"/>
    <property type="match status" value="1"/>
</dbReference>
<dbReference type="CDD" id="cd02440">
    <property type="entry name" value="AdoMet_MTases"/>
    <property type="match status" value="1"/>
</dbReference>
<accession>A0A9P6M0Z9</accession>
<dbReference type="AlphaFoldDB" id="A0A9P6M0Z9"/>
<dbReference type="SUPFAM" id="SSF53335">
    <property type="entry name" value="S-adenosyl-L-methionine-dependent methyltransferases"/>
    <property type="match status" value="1"/>
</dbReference>
<evidence type="ECO:0000256" key="1">
    <source>
        <dbReference type="ARBA" id="ARBA00022603"/>
    </source>
</evidence>
<dbReference type="GO" id="GO:0003838">
    <property type="term" value="F:sterol 24-C-methyltransferase activity"/>
    <property type="evidence" value="ECO:0007669"/>
    <property type="project" value="TreeGrafter"/>
</dbReference>
<keyword evidence="3 5" id="KW-0949">S-adenosyl-L-methionine</keyword>
<comment type="function">
    <text evidence="6">Catalyzes the transfer of methyl groups from S-adenosyl-methionine to the C-24 of sterols.</text>
</comment>
<keyword evidence="1 5" id="KW-0489">Methyltransferase</keyword>
<dbReference type="OrthoDB" id="2390731at2759"/>
<keyword evidence="6" id="KW-0753">Steroid metabolism</keyword>
<dbReference type="GO" id="GO:0006696">
    <property type="term" value="P:ergosterol biosynthetic process"/>
    <property type="evidence" value="ECO:0007669"/>
    <property type="project" value="TreeGrafter"/>
</dbReference>
<dbReference type="Pfam" id="PF08241">
    <property type="entry name" value="Methyltransf_11"/>
    <property type="match status" value="1"/>
</dbReference>
<keyword evidence="6" id="KW-0752">Steroid biosynthesis</keyword>
<evidence type="ECO:0000313" key="8">
    <source>
        <dbReference type="EMBL" id="KAF9961315.1"/>
    </source>
</evidence>
<dbReference type="Gene3D" id="3.40.50.150">
    <property type="entry name" value="Vaccinia Virus protein VP39"/>
    <property type="match status" value="2"/>
</dbReference>
<protein>
    <recommendedName>
        <fullName evidence="6">Sterol 24-C-methyltransferase</fullName>
        <ecNumber evidence="6">2.1.1.-</ecNumber>
    </recommendedName>
    <alternativeName>
        <fullName evidence="6">Delta(24)-sterol C-methyltransferase</fullName>
    </alternativeName>
</protein>
<evidence type="ECO:0000256" key="4">
    <source>
        <dbReference type="ARBA" id="ARBA00038188"/>
    </source>
</evidence>
<comment type="caution">
    <text evidence="8">The sequence shown here is derived from an EMBL/GenBank/DDBJ whole genome shotgun (WGS) entry which is preliminary data.</text>
</comment>
<evidence type="ECO:0000256" key="3">
    <source>
        <dbReference type="ARBA" id="ARBA00022691"/>
    </source>
</evidence>
<keyword evidence="2 5" id="KW-0808">Transferase</keyword>
<dbReference type="PROSITE" id="PS51685">
    <property type="entry name" value="SAM_MT_ERG6_SMT"/>
    <property type="match status" value="1"/>
</dbReference>
<name>A0A9P6M0Z9_MORAP</name>
<reference evidence="8" key="1">
    <citation type="journal article" date="2020" name="Fungal Divers.">
        <title>Resolving the Mortierellaceae phylogeny through synthesis of multi-gene phylogenetics and phylogenomics.</title>
        <authorList>
            <person name="Vandepol N."/>
            <person name="Liber J."/>
            <person name="Desiro A."/>
            <person name="Na H."/>
            <person name="Kennedy M."/>
            <person name="Barry K."/>
            <person name="Grigoriev I.V."/>
            <person name="Miller A.N."/>
            <person name="O'Donnell K."/>
            <person name="Stajich J.E."/>
            <person name="Bonito G."/>
        </authorList>
    </citation>
    <scope>NUCLEOTIDE SEQUENCE</scope>
    <source>
        <strain evidence="8">CK1249</strain>
    </source>
</reference>
<evidence type="ECO:0000256" key="6">
    <source>
        <dbReference type="RuleBase" id="RU362025"/>
    </source>
</evidence>
<dbReference type="InterPro" id="IPR013216">
    <property type="entry name" value="Methyltransf_11"/>
</dbReference>
<dbReference type="Proteomes" id="UP000738359">
    <property type="component" value="Unassembled WGS sequence"/>
</dbReference>
<comment type="pathway">
    <text evidence="6">Steroid metabolism.</text>
</comment>
<organism evidence="8 9">
    <name type="scientific">Mortierella alpina</name>
    <name type="common">Oleaginous fungus</name>
    <name type="synonym">Mortierella renispora</name>
    <dbReference type="NCBI Taxonomy" id="64518"/>
    <lineage>
        <taxon>Eukaryota</taxon>
        <taxon>Fungi</taxon>
        <taxon>Fungi incertae sedis</taxon>
        <taxon>Mucoromycota</taxon>
        <taxon>Mortierellomycotina</taxon>
        <taxon>Mortierellomycetes</taxon>
        <taxon>Mortierellales</taxon>
        <taxon>Mortierellaceae</taxon>
        <taxon>Mortierella</taxon>
    </lineage>
</organism>
<keyword evidence="6" id="KW-1207">Sterol metabolism</keyword>
<keyword evidence="6" id="KW-0444">Lipid biosynthesis</keyword>
<dbReference type="InterPro" id="IPR030384">
    <property type="entry name" value="MeTrfase_SMT"/>
</dbReference>
<dbReference type="PANTHER" id="PTHR44068:SF1">
    <property type="entry name" value="HYPOTHETICAL LOC100005854"/>
    <property type="match status" value="1"/>
</dbReference>
<keyword evidence="6" id="KW-0756">Sterol biosynthesis</keyword>
<gene>
    <name evidence="8" type="ORF">BGZ70_008322</name>
</gene>
<evidence type="ECO:0000313" key="9">
    <source>
        <dbReference type="Proteomes" id="UP000738359"/>
    </source>
</evidence>
<sequence length="347" mass="38793">MVKPGHDEHLLQSKVLHGRTWEDASPGSSFISKLSRKNHRAHEAVFESYVDHWKEDQVDTKAKRTNAHTAIANSFYDMFTDFFEYEWGPSFHYCRFYPGEAFRQAIARYEHHLAAQMVIESHFKVLDVGCGVGGPACEIAQFTGAHITGLNNNDYQITRAEQRAAEAACYAIEATFYAPSLEDVYSQVYRVLKPGGVFGCHEFALTDTFRPTNPEHLRIARGIELGTGIGEMKTVKGCLQALNHAGFTIEKHGNLGAKGDKVPWYSPLVADLRQANTARDYLTFMGRNRVGRFVSELLPSVLEKLRLIPQGSTEACILLQLGIDSTVEGAQLGIFTPMCFFVARKPL</sequence>
<dbReference type="EMBL" id="JAAAHY010000590">
    <property type="protein sequence ID" value="KAF9961315.1"/>
    <property type="molecule type" value="Genomic_DNA"/>
</dbReference>
<dbReference type="EC" id="2.1.1.-" evidence="6"/>
<keyword evidence="9" id="KW-1185">Reference proteome</keyword>
<dbReference type="InterPro" id="IPR013705">
    <property type="entry name" value="Sterol_MeTrfase_C"/>
</dbReference>
<dbReference type="Pfam" id="PF08498">
    <property type="entry name" value="Sterol_MT_C"/>
    <property type="match status" value="1"/>
</dbReference>
<keyword evidence="6" id="KW-0443">Lipid metabolism</keyword>
<dbReference type="InterPro" id="IPR050447">
    <property type="entry name" value="Erg6_SMT_methyltransf"/>
</dbReference>
<comment type="similarity">
    <text evidence="4 5 6">Belongs to the class I-like SAM-binding methyltransferase superfamily. Erg6/SMT family.</text>
</comment>
<dbReference type="InterPro" id="IPR029063">
    <property type="entry name" value="SAM-dependent_MTases_sf"/>
</dbReference>
<dbReference type="GO" id="GO:0032259">
    <property type="term" value="P:methylation"/>
    <property type="evidence" value="ECO:0007669"/>
    <property type="project" value="UniProtKB-KW"/>
</dbReference>
<dbReference type="GO" id="GO:0005783">
    <property type="term" value="C:endoplasmic reticulum"/>
    <property type="evidence" value="ECO:0007669"/>
    <property type="project" value="TreeGrafter"/>
</dbReference>
<evidence type="ECO:0000256" key="5">
    <source>
        <dbReference type="PROSITE-ProRule" id="PRU01022"/>
    </source>
</evidence>
<evidence type="ECO:0000259" key="7">
    <source>
        <dbReference type="PROSITE" id="PS51685"/>
    </source>
</evidence>
<evidence type="ECO:0000256" key="2">
    <source>
        <dbReference type="ARBA" id="ARBA00022679"/>
    </source>
</evidence>
<feature type="domain" description="SAM-dependent methyltransferase Erg6/SMT-type" evidence="7">
    <location>
        <begin position="75"/>
        <end position="346"/>
    </location>
</feature>
<proteinExistence type="inferred from homology"/>